<keyword evidence="3 11" id="KW-0285">Flavoprotein</keyword>
<evidence type="ECO:0000256" key="2">
    <source>
        <dbReference type="ARBA" id="ARBA00022448"/>
    </source>
</evidence>
<dbReference type="Proteomes" id="UP001221519">
    <property type="component" value="Chromosome"/>
</dbReference>
<dbReference type="PIRSF" id="PIRSF006816">
    <property type="entry name" value="Cyc3_hyd_g"/>
    <property type="match status" value="1"/>
</dbReference>
<dbReference type="EMBL" id="CP118101">
    <property type="protein sequence ID" value="WDH82416.1"/>
    <property type="molecule type" value="Genomic_DNA"/>
</dbReference>
<feature type="binding site" evidence="11">
    <location>
        <begin position="59"/>
        <end position="61"/>
    </location>
    <ligand>
        <name>FAD</name>
        <dbReference type="ChEBI" id="CHEBI:57692"/>
    </ligand>
</feature>
<evidence type="ECO:0000256" key="1">
    <source>
        <dbReference type="ARBA" id="ARBA00006422"/>
    </source>
</evidence>
<dbReference type="InterPro" id="IPR037117">
    <property type="entry name" value="Dihydroorotate_DH_ele_sf"/>
</dbReference>
<dbReference type="SUPFAM" id="SSF63380">
    <property type="entry name" value="Riboflavin synthase domain-like"/>
    <property type="match status" value="1"/>
</dbReference>
<evidence type="ECO:0000313" key="17">
    <source>
        <dbReference type="Proteomes" id="UP001221519"/>
    </source>
</evidence>
<dbReference type="EMBL" id="CP118108">
    <property type="protein sequence ID" value="WDI02164.1"/>
    <property type="molecule type" value="Genomic_DNA"/>
</dbReference>
<keyword evidence="8 12" id="KW-0408">Iron</keyword>
<dbReference type="AlphaFoldDB" id="A0AAX3MXS3"/>
<dbReference type="InterPro" id="IPR017927">
    <property type="entry name" value="FAD-bd_FR_type"/>
</dbReference>
<evidence type="ECO:0000256" key="7">
    <source>
        <dbReference type="ARBA" id="ARBA00022982"/>
    </source>
</evidence>
<comment type="similarity">
    <text evidence="1">Belongs to the PyrK family.</text>
</comment>
<evidence type="ECO:0000256" key="12">
    <source>
        <dbReference type="PIRSR" id="PIRSR006816-2"/>
    </source>
</evidence>
<name>A0AAX3MXS3_9BACL</name>
<evidence type="ECO:0000256" key="3">
    <source>
        <dbReference type="ARBA" id="ARBA00022630"/>
    </source>
</evidence>
<feature type="domain" description="FAD-binding FR-type" evidence="13">
    <location>
        <begin position="1"/>
        <end position="91"/>
    </location>
</feature>
<keyword evidence="7" id="KW-0249">Electron transport</keyword>
<keyword evidence="4 12" id="KW-0001">2Fe-2S</keyword>
<evidence type="ECO:0000313" key="15">
    <source>
        <dbReference type="EMBL" id="WDI02164.1"/>
    </source>
</evidence>
<dbReference type="Pfam" id="PF10418">
    <property type="entry name" value="DHODB_Fe-S_bind"/>
    <property type="match status" value="1"/>
</dbReference>
<keyword evidence="2" id="KW-0813">Transport</keyword>
<dbReference type="GO" id="GO:0051537">
    <property type="term" value="F:2 iron, 2 sulfur cluster binding"/>
    <property type="evidence" value="ECO:0007669"/>
    <property type="project" value="UniProtKB-KW"/>
</dbReference>
<protein>
    <submittedName>
        <fullName evidence="14">Dihydroorotate dehydrogenase electron transfer subunit</fullName>
    </submittedName>
</protein>
<evidence type="ECO:0000256" key="5">
    <source>
        <dbReference type="ARBA" id="ARBA00022723"/>
    </source>
</evidence>
<dbReference type="SUPFAM" id="SSF52343">
    <property type="entry name" value="Ferredoxin reductase-like, C-terminal NADP-linked domain"/>
    <property type="match status" value="1"/>
</dbReference>
<gene>
    <name evidence="14" type="ORF">PUW23_23710</name>
    <name evidence="15" type="ORF">PUW25_23705</name>
</gene>
<dbReference type="InterPro" id="IPR017938">
    <property type="entry name" value="Riboflavin_synthase-like_b-brl"/>
</dbReference>
<sequence>MARVISNIQVNDHIGLLEVEAASGGAPGQFYMLRAWNAGPLLPRAISIFDVKEHSIQFLYQVVGEGTRQLYRLRQGEEIQITGPFGNGFPQLTGRVALVGGGIGVAPFYYAARQYKSADLYLGFSEQPYLVEEFSRMASSVKVDVGGSILGCLVFSDYDLVIACGPSGMLKAVQMKQAAEGSRTNVYISVENKMACAVGACLACSIQHHSGRVQTCTDGPVFRAEEVTLL</sequence>
<dbReference type="CDD" id="cd06218">
    <property type="entry name" value="DHOD_e_trans"/>
    <property type="match status" value="1"/>
</dbReference>
<dbReference type="RefSeq" id="WP_205054539.1">
    <property type="nucleotide sequence ID" value="NZ_CP118101.1"/>
</dbReference>
<keyword evidence="6 11" id="KW-0274">FAD</keyword>
<keyword evidence="9 12" id="KW-0411">Iron-sulfur</keyword>
<dbReference type="Gene3D" id="2.10.240.10">
    <property type="entry name" value="Dihydroorotate dehydrogenase, electron transfer subunit"/>
    <property type="match status" value="1"/>
</dbReference>
<dbReference type="PROSITE" id="PS51384">
    <property type="entry name" value="FAD_FR"/>
    <property type="match status" value="1"/>
</dbReference>
<accession>A0AAX3MXS3</accession>
<dbReference type="NCBIfam" id="NF000798">
    <property type="entry name" value="PRK00054.1-3"/>
    <property type="match status" value="1"/>
</dbReference>
<feature type="binding site" evidence="11">
    <location>
        <begin position="66"/>
        <end position="67"/>
    </location>
    <ligand>
        <name>FAD</name>
        <dbReference type="ChEBI" id="CHEBI:57692"/>
    </ligand>
</feature>
<dbReference type="GO" id="GO:0050660">
    <property type="term" value="F:flavin adenine dinucleotide binding"/>
    <property type="evidence" value="ECO:0007669"/>
    <property type="project" value="InterPro"/>
</dbReference>
<evidence type="ECO:0000313" key="14">
    <source>
        <dbReference type="EMBL" id="WDH82416.1"/>
    </source>
</evidence>
<feature type="binding site" evidence="12">
    <location>
        <position position="196"/>
    </location>
    <ligand>
        <name>[2Fe-2S] cluster</name>
        <dbReference type="ChEBI" id="CHEBI:190135"/>
    </ligand>
</feature>
<reference evidence="14 17" key="1">
    <citation type="submission" date="2023-02" db="EMBL/GenBank/DDBJ databases">
        <title>Pathogen: clinical or host-associated sample.</title>
        <authorList>
            <person name="Hergert J."/>
            <person name="Casey R."/>
            <person name="Wagner J."/>
            <person name="Young E.L."/>
            <person name="Oakeson K.F."/>
        </authorList>
    </citation>
    <scope>NUCLEOTIDE SEQUENCE</scope>
    <source>
        <strain evidence="15 17">2022CK-00829</strain>
        <strain evidence="14">2022CK-00830</strain>
    </source>
</reference>
<feature type="binding site" evidence="11">
    <location>
        <begin position="44"/>
        <end position="47"/>
    </location>
    <ligand>
        <name>FAD</name>
        <dbReference type="ChEBI" id="CHEBI:57692"/>
    </ligand>
</feature>
<evidence type="ECO:0000256" key="11">
    <source>
        <dbReference type="PIRSR" id="PIRSR006816-1"/>
    </source>
</evidence>
<proteinExistence type="inferred from homology"/>
<dbReference type="Gene3D" id="2.40.30.10">
    <property type="entry name" value="Translation factors"/>
    <property type="match status" value="1"/>
</dbReference>
<evidence type="ECO:0000313" key="16">
    <source>
        <dbReference type="Proteomes" id="UP001220962"/>
    </source>
</evidence>
<dbReference type="InterPro" id="IPR012165">
    <property type="entry name" value="Cyt_c3_hydrogenase_gsu"/>
</dbReference>
<evidence type="ECO:0000259" key="13">
    <source>
        <dbReference type="PROSITE" id="PS51384"/>
    </source>
</evidence>
<feature type="binding site" evidence="12">
    <location>
        <position position="216"/>
    </location>
    <ligand>
        <name>[2Fe-2S] cluster</name>
        <dbReference type="ChEBI" id="CHEBI:190135"/>
    </ligand>
</feature>
<dbReference type="InterPro" id="IPR039261">
    <property type="entry name" value="FNR_nucleotide-bd"/>
</dbReference>
<dbReference type="InterPro" id="IPR050353">
    <property type="entry name" value="PyrK_electron_transfer"/>
</dbReference>
<evidence type="ECO:0000256" key="6">
    <source>
        <dbReference type="ARBA" id="ARBA00022827"/>
    </source>
</evidence>
<keyword evidence="17" id="KW-1185">Reference proteome</keyword>
<dbReference type="Gene3D" id="3.40.50.80">
    <property type="entry name" value="Nucleotide-binding domain of ferredoxin-NADP reductase (FNR) module"/>
    <property type="match status" value="1"/>
</dbReference>
<evidence type="ECO:0000256" key="8">
    <source>
        <dbReference type="ARBA" id="ARBA00023004"/>
    </source>
</evidence>
<feature type="binding site" evidence="12">
    <location>
        <position position="201"/>
    </location>
    <ligand>
        <name>[2Fe-2S] cluster</name>
        <dbReference type="ChEBI" id="CHEBI:190135"/>
    </ligand>
</feature>
<feature type="binding site" evidence="12">
    <location>
        <position position="204"/>
    </location>
    <ligand>
        <name>[2Fe-2S] cluster</name>
        <dbReference type="ChEBI" id="CHEBI:190135"/>
    </ligand>
</feature>
<keyword evidence="5 12" id="KW-0479">Metal-binding</keyword>
<evidence type="ECO:0000256" key="9">
    <source>
        <dbReference type="ARBA" id="ARBA00023014"/>
    </source>
</evidence>
<dbReference type="GO" id="GO:0016491">
    <property type="term" value="F:oxidoreductase activity"/>
    <property type="evidence" value="ECO:0007669"/>
    <property type="project" value="InterPro"/>
</dbReference>
<organism evidence="14 16">
    <name type="scientific">Paenibacillus urinalis</name>
    <dbReference type="NCBI Taxonomy" id="521520"/>
    <lineage>
        <taxon>Bacteria</taxon>
        <taxon>Bacillati</taxon>
        <taxon>Bacillota</taxon>
        <taxon>Bacilli</taxon>
        <taxon>Bacillales</taxon>
        <taxon>Paenibacillaceae</taxon>
        <taxon>Paenibacillus</taxon>
    </lineage>
</organism>
<dbReference type="PANTHER" id="PTHR43513:SF3">
    <property type="entry name" value="DIHYDROOROTATE DEHYDROGENASE B (NAD(+)), ELECTRON TRANSFER SUBUNIT-RELATED"/>
    <property type="match status" value="1"/>
</dbReference>
<dbReference type="GO" id="GO:0006221">
    <property type="term" value="P:pyrimidine nucleotide biosynthetic process"/>
    <property type="evidence" value="ECO:0007669"/>
    <property type="project" value="InterPro"/>
</dbReference>
<evidence type="ECO:0000256" key="10">
    <source>
        <dbReference type="ARBA" id="ARBA00034078"/>
    </source>
</evidence>
<dbReference type="InterPro" id="IPR019480">
    <property type="entry name" value="Dihydroorotate_DH_Fe-S-bd"/>
</dbReference>
<comment type="cofactor">
    <cofactor evidence="12">
        <name>[2Fe-2S] cluster</name>
        <dbReference type="ChEBI" id="CHEBI:190135"/>
    </cofactor>
    <text evidence="12">Binds 1 [2Fe-2S] cluster per subunit.</text>
</comment>
<comment type="cofactor">
    <cofactor evidence="10">
        <name>[2Fe-2S] cluster</name>
        <dbReference type="ChEBI" id="CHEBI:190135"/>
    </cofactor>
</comment>
<dbReference type="Proteomes" id="UP001220962">
    <property type="component" value="Chromosome"/>
</dbReference>
<comment type="cofactor">
    <cofactor evidence="11">
        <name>FAD</name>
        <dbReference type="ChEBI" id="CHEBI:57692"/>
    </cofactor>
    <text evidence="11">Binds 1 FAD per subunit.</text>
</comment>
<dbReference type="GO" id="GO:0046872">
    <property type="term" value="F:metal ion binding"/>
    <property type="evidence" value="ECO:0007669"/>
    <property type="project" value="UniProtKB-KW"/>
</dbReference>
<evidence type="ECO:0000256" key="4">
    <source>
        <dbReference type="ARBA" id="ARBA00022714"/>
    </source>
</evidence>
<dbReference type="PANTHER" id="PTHR43513">
    <property type="entry name" value="DIHYDROOROTATE DEHYDROGENASE B (NAD(+)), ELECTRON TRANSFER SUBUNIT"/>
    <property type="match status" value="1"/>
</dbReference>